<dbReference type="EMBL" id="CP020472">
    <property type="protein sequence ID" value="ARD20699.1"/>
    <property type="molecule type" value="Genomic_DNA"/>
</dbReference>
<dbReference type="InterPro" id="IPR036890">
    <property type="entry name" value="HATPase_C_sf"/>
</dbReference>
<keyword evidence="6" id="KW-0067">ATP-binding</keyword>
<keyword evidence="5" id="KW-0418">Kinase</keyword>
<dbReference type="PANTHER" id="PTHR44936:SF10">
    <property type="entry name" value="SENSOR PROTEIN RSTB"/>
    <property type="match status" value="1"/>
</dbReference>
<gene>
    <name evidence="9" type="ORF">SJ2017_0353</name>
</gene>
<dbReference type="SUPFAM" id="SSF55874">
    <property type="entry name" value="ATPase domain of HSP90 chaperone/DNA topoisomerase II/histidine kinase"/>
    <property type="match status" value="2"/>
</dbReference>
<evidence type="ECO:0000256" key="6">
    <source>
        <dbReference type="ARBA" id="ARBA00022840"/>
    </source>
</evidence>
<dbReference type="RefSeq" id="WP_080914695.1">
    <property type="nucleotide sequence ID" value="NZ_CP020472.1"/>
</dbReference>
<evidence type="ECO:0000259" key="8">
    <source>
        <dbReference type="SMART" id="SM00387"/>
    </source>
</evidence>
<keyword evidence="10" id="KW-1185">Reference proteome</keyword>
<evidence type="ECO:0000256" key="1">
    <source>
        <dbReference type="ARBA" id="ARBA00000085"/>
    </source>
</evidence>
<dbReference type="Pfam" id="PF02518">
    <property type="entry name" value="HATPase_c"/>
    <property type="match status" value="1"/>
</dbReference>
<dbReference type="Proteomes" id="UP000191820">
    <property type="component" value="Chromosome"/>
</dbReference>
<keyword evidence="3" id="KW-0808">Transferase</keyword>
<evidence type="ECO:0000313" key="9">
    <source>
        <dbReference type="EMBL" id="ARD20699.1"/>
    </source>
</evidence>
<dbReference type="EC" id="2.7.13.3" evidence="2"/>
<comment type="catalytic activity">
    <reaction evidence="1">
        <text>ATP + protein L-histidine = ADP + protein N-phospho-L-histidine.</text>
        <dbReference type="EC" id="2.7.13.3"/>
    </reaction>
</comment>
<dbReference type="CDD" id="cd00075">
    <property type="entry name" value="HATPase"/>
    <property type="match status" value="1"/>
</dbReference>
<proteinExistence type="predicted"/>
<dbReference type="Pfam" id="PF13589">
    <property type="entry name" value="HATPase_c_3"/>
    <property type="match status" value="1"/>
</dbReference>
<dbReference type="Gene3D" id="3.30.565.10">
    <property type="entry name" value="Histidine kinase-like ATPase, C-terminal domain"/>
    <property type="match status" value="2"/>
</dbReference>
<accession>A0ABN4YD91</accession>
<feature type="domain" description="Histidine kinase/HSP90-like ATPase" evidence="8">
    <location>
        <begin position="626"/>
        <end position="742"/>
    </location>
</feature>
<feature type="region of interest" description="Disordered" evidence="7">
    <location>
        <begin position="205"/>
        <end position="224"/>
    </location>
</feature>
<evidence type="ECO:0000313" key="10">
    <source>
        <dbReference type="Proteomes" id="UP000191820"/>
    </source>
</evidence>
<name>A0ABN4YD91_9GAMM</name>
<evidence type="ECO:0000256" key="7">
    <source>
        <dbReference type="SAM" id="MobiDB-lite"/>
    </source>
</evidence>
<protein>
    <recommendedName>
        <fullName evidence="2">histidine kinase</fullName>
        <ecNumber evidence="2">2.7.13.3</ecNumber>
    </recommendedName>
</protein>
<feature type="region of interest" description="Disordered" evidence="7">
    <location>
        <begin position="465"/>
        <end position="484"/>
    </location>
</feature>
<evidence type="ECO:0000256" key="4">
    <source>
        <dbReference type="ARBA" id="ARBA00022741"/>
    </source>
</evidence>
<dbReference type="InterPro" id="IPR003594">
    <property type="entry name" value="HATPase_dom"/>
</dbReference>
<feature type="region of interest" description="Disordered" evidence="7">
    <location>
        <begin position="306"/>
        <end position="329"/>
    </location>
</feature>
<organism evidence="9 10">
    <name type="scientific">Shewanella japonica</name>
    <dbReference type="NCBI Taxonomy" id="93973"/>
    <lineage>
        <taxon>Bacteria</taxon>
        <taxon>Pseudomonadati</taxon>
        <taxon>Pseudomonadota</taxon>
        <taxon>Gammaproteobacteria</taxon>
        <taxon>Alteromonadales</taxon>
        <taxon>Shewanellaceae</taxon>
        <taxon>Shewanella</taxon>
    </lineage>
</organism>
<dbReference type="SMART" id="SM00387">
    <property type="entry name" value="HATPase_c"/>
    <property type="match status" value="1"/>
</dbReference>
<dbReference type="PANTHER" id="PTHR44936">
    <property type="entry name" value="SENSOR PROTEIN CREC"/>
    <property type="match status" value="1"/>
</dbReference>
<evidence type="ECO:0000256" key="5">
    <source>
        <dbReference type="ARBA" id="ARBA00022777"/>
    </source>
</evidence>
<evidence type="ECO:0000256" key="3">
    <source>
        <dbReference type="ARBA" id="ARBA00022679"/>
    </source>
</evidence>
<keyword evidence="4" id="KW-0547">Nucleotide-binding</keyword>
<feature type="compositionally biased region" description="Basic and acidic residues" evidence="7">
    <location>
        <begin position="209"/>
        <end position="220"/>
    </location>
</feature>
<reference evidence="9 10" key="1">
    <citation type="submission" date="2017-03" db="EMBL/GenBank/DDBJ databases">
        <title>Genome sequencing of Shewanella japonica KCTC 22435.</title>
        <authorList>
            <person name="Kim K.M."/>
        </authorList>
    </citation>
    <scope>NUCLEOTIDE SEQUENCE [LARGE SCALE GENOMIC DNA]</scope>
    <source>
        <strain evidence="9 10">KCTC 22435</strain>
    </source>
</reference>
<dbReference type="InterPro" id="IPR050980">
    <property type="entry name" value="2C_sensor_his_kinase"/>
</dbReference>
<sequence>MNDKSRLKAEEKNFRPRARLMELLGEQLIKNHTLALFELIKNSYDADANDVSLTLLNIDKDNGEIEIIDDGFGMDYETVANIWMEPAHAHKGEARKKDIRTPKGRLPVGEKGVGRFAVHRLGTKIELVTRSIGKPEVHVSIDWLKFEKHEYLDEAPVLIEELSPKVFDGDSHGTRIIISGLKHNWRRGDVRKLYRAVLGMTSGNLEFGQKPENDSQEKSQNDQSRFSVNFSLEPNQHWLNGFFDPETARDQAMFKFTFCIDDSGLSYNYAFTPLQAIQEDYPTLIEPRTISETKIHPEFFIKTPPGEEGWKNRKKRESRPLMGKPVGKTQGLGIGPLKGSIIAFDLDRNVKERYLKDEMSGLSEFLKSQGGVRVYRDSLRVYNYGEPGDDWLGLDHRRIQRPTAKLSNQLMLGEVHLDLEHSASLLEKTNREGFIENEAFDELQYAMLCVLTEFEAERNKDKKHLRDVLTLPPGQDTPAPKKKSTDELLQDLKSVVIEKKLQPVIGSLVEQVTKSYKETKDILLSSAGVGLGLITVFHELERGVRNLHGAISGGVEIERLQDQSKELISLLQGAMYMVSKGKMEKLTASRLVSFACLTQKLRFSHHKIKFINGFEKLHEQDFEVKGVRRMLTATLVNLIDNAIYWSCQTDQKEPIIWVGPSHDLEAPSIVVADNGPGFIDPAEDITEPFFSRKVDGMGIGLYYSDMIMKSHGGRLSFPEQHAIDTPRACVGAKVAMVFKGSKNAS</sequence>
<evidence type="ECO:0000256" key="2">
    <source>
        <dbReference type="ARBA" id="ARBA00012438"/>
    </source>
</evidence>